<feature type="transmembrane region" description="Helical" evidence="8">
    <location>
        <begin position="143"/>
        <end position="161"/>
    </location>
</feature>
<proteinExistence type="predicted"/>
<keyword evidence="3 8" id="KW-0812">Transmembrane</keyword>
<dbReference type="InterPro" id="IPR017871">
    <property type="entry name" value="ABC_transporter-like_CS"/>
</dbReference>
<dbReference type="CDD" id="cd18544">
    <property type="entry name" value="ABC_6TM_TmrA_like"/>
    <property type="match status" value="1"/>
</dbReference>
<dbReference type="PROSITE" id="PS50929">
    <property type="entry name" value="ABC_TM1F"/>
    <property type="match status" value="1"/>
</dbReference>
<dbReference type="EMBL" id="UNSC01000007">
    <property type="protein sequence ID" value="SZD74111.1"/>
    <property type="molecule type" value="Genomic_DNA"/>
</dbReference>
<sequence length="585" mass="66605">MGKDKNRFNFSELKRLFYLGIENKRLFITVILIAVFLSAVSSIRPLLTGKAIDQFILPKEPALLLQLCVWLGLILLAEIILQYIFILFSNIVAQDVIEKLRVNLFNKIINYRLAFFDKTPNGMLVTRSVSDIETISQVFTDGILVLLGDLLGIFFIMGTMFYTNWKLALVVIVILPLMVIITRIFQRSIKKTFTAERNQTAVFNSFVQERLSGMNIIQLFNREDSEYHKFTEINQDLRKAYLATIFYFSLLFPIVELVSAFALGLVVILGGFSAFYYSDVTPGEVIAFIIFIPMLVRPIRQMAERFNNLQRGLVSSERVFKMIDLDDKIPDLGEIEKNNIRGSIEFKNVVFEYVENQEILKNISFLANPGDTIAIVGATGAGKSTIINLLSRFYDIKSGNILIDDIDIQDYRLENLRSHIAVVLQDVFLFNESILENITLGNPEITREQVVLAAKEIEIHEFIESLPGGYDFVVSERGSTLSVGQRQLISFLRAYVYNPKILVLDEATSSIDTSSENLIQEATKKITKERTSIVIAHRLATIKEATQILVMRAGKIIERGKHKELLEKKGYYAELYEAQFQNTNS</sequence>
<dbReference type="InterPro" id="IPR036640">
    <property type="entry name" value="ABC1_TM_sf"/>
</dbReference>
<feature type="transmembrane region" description="Helical" evidence="8">
    <location>
        <begin position="63"/>
        <end position="93"/>
    </location>
</feature>
<evidence type="ECO:0000256" key="3">
    <source>
        <dbReference type="ARBA" id="ARBA00022692"/>
    </source>
</evidence>
<dbReference type="GO" id="GO:0005524">
    <property type="term" value="F:ATP binding"/>
    <property type="evidence" value="ECO:0007669"/>
    <property type="project" value="UniProtKB-KW"/>
</dbReference>
<dbReference type="SMART" id="SM00382">
    <property type="entry name" value="AAA"/>
    <property type="match status" value="1"/>
</dbReference>
<dbReference type="GO" id="GO:0016887">
    <property type="term" value="F:ATP hydrolysis activity"/>
    <property type="evidence" value="ECO:0007669"/>
    <property type="project" value="InterPro"/>
</dbReference>
<reference evidence="11 12" key="1">
    <citation type="submission" date="2018-09" db="EMBL/GenBank/DDBJ databases">
        <authorList>
            <consortium name="Pathogen Informatics"/>
        </authorList>
    </citation>
    <scope>NUCLEOTIDE SEQUENCE [LARGE SCALE GENOMIC DNA]</scope>
    <source>
        <strain evidence="11 12">OH-22767</strain>
    </source>
</reference>
<evidence type="ECO:0000256" key="8">
    <source>
        <dbReference type="SAM" id="Phobius"/>
    </source>
</evidence>
<organism evidence="11 12">
    <name type="scientific">Candidatus Ornithobacterium hominis</name>
    <dbReference type="NCBI Taxonomy" id="2497989"/>
    <lineage>
        <taxon>Bacteria</taxon>
        <taxon>Pseudomonadati</taxon>
        <taxon>Bacteroidota</taxon>
        <taxon>Flavobacteriia</taxon>
        <taxon>Flavobacteriales</taxon>
        <taxon>Weeksellaceae</taxon>
        <taxon>Ornithobacterium</taxon>
    </lineage>
</organism>
<evidence type="ECO:0000256" key="2">
    <source>
        <dbReference type="ARBA" id="ARBA00022448"/>
    </source>
</evidence>
<gene>
    <name evidence="11" type="primary">msbA_2</name>
    <name evidence="11" type="ORF">SAMEA104719789_01569</name>
</gene>
<dbReference type="GO" id="GO:0005886">
    <property type="term" value="C:plasma membrane"/>
    <property type="evidence" value="ECO:0007669"/>
    <property type="project" value="UniProtKB-SubCell"/>
</dbReference>
<feature type="transmembrane region" description="Helical" evidence="8">
    <location>
        <begin position="167"/>
        <end position="185"/>
    </location>
</feature>
<keyword evidence="4" id="KW-0547">Nucleotide-binding</keyword>
<keyword evidence="6 8" id="KW-1133">Transmembrane helix</keyword>
<evidence type="ECO:0000256" key="4">
    <source>
        <dbReference type="ARBA" id="ARBA00022741"/>
    </source>
</evidence>
<dbReference type="PROSITE" id="PS00211">
    <property type="entry name" value="ABC_TRANSPORTER_1"/>
    <property type="match status" value="1"/>
</dbReference>
<dbReference type="PANTHER" id="PTHR43394">
    <property type="entry name" value="ATP-DEPENDENT PERMEASE MDL1, MITOCHONDRIAL"/>
    <property type="match status" value="1"/>
</dbReference>
<name>A0A383U4N3_9FLAO</name>
<keyword evidence="5 11" id="KW-0067">ATP-binding</keyword>
<evidence type="ECO:0000313" key="12">
    <source>
        <dbReference type="Proteomes" id="UP000262142"/>
    </source>
</evidence>
<feature type="domain" description="ABC transporter" evidence="9">
    <location>
        <begin position="344"/>
        <end position="578"/>
    </location>
</feature>
<keyword evidence="12" id="KW-1185">Reference proteome</keyword>
<evidence type="ECO:0000256" key="1">
    <source>
        <dbReference type="ARBA" id="ARBA00004651"/>
    </source>
</evidence>
<dbReference type="InterPro" id="IPR027417">
    <property type="entry name" value="P-loop_NTPase"/>
</dbReference>
<feature type="transmembrane region" description="Helical" evidence="8">
    <location>
        <begin position="245"/>
        <end position="269"/>
    </location>
</feature>
<protein>
    <submittedName>
        <fullName evidence="11">Lipid A export ATP-binding/permease protein MsbA</fullName>
        <ecNumber evidence="11">3.6.3.-</ecNumber>
    </submittedName>
</protein>
<dbReference type="AlphaFoldDB" id="A0A383U4N3"/>
<dbReference type="InterPro" id="IPR011527">
    <property type="entry name" value="ABC1_TM_dom"/>
</dbReference>
<dbReference type="PROSITE" id="PS50893">
    <property type="entry name" value="ABC_TRANSPORTER_2"/>
    <property type="match status" value="1"/>
</dbReference>
<dbReference type="Pfam" id="PF00664">
    <property type="entry name" value="ABC_membrane"/>
    <property type="match status" value="1"/>
</dbReference>
<dbReference type="InterPro" id="IPR003439">
    <property type="entry name" value="ABC_transporter-like_ATP-bd"/>
</dbReference>
<dbReference type="PANTHER" id="PTHR43394:SF1">
    <property type="entry name" value="ATP-BINDING CASSETTE SUB-FAMILY B MEMBER 10, MITOCHONDRIAL"/>
    <property type="match status" value="1"/>
</dbReference>
<evidence type="ECO:0000256" key="6">
    <source>
        <dbReference type="ARBA" id="ARBA00022989"/>
    </source>
</evidence>
<dbReference type="SUPFAM" id="SSF90123">
    <property type="entry name" value="ABC transporter transmembrane region"/>
    <property type="match status" value="1"/>
</dbReference>
<dbReference type="Gene3D" id="1.20.1560.10">
    <property type="entry name" value="ABC transporter type 1, transmembrane domain"/>
    <property type="match status" value="1"/>
</dbReference>
<keyword evidence="7 8" id="KW-0472">Membrane</keyword>
<dbReference type="SUPFAM" id="SSF52540">
    <property type="entry name" value="P-loop containing nucleoside triphosphate hydrolases"/>
    <property type="match status" value="1"/>
</dbReference>
<dbReference type="Pfam" id="PF00005">
    <property type="entry name" value="ABC_tran"/>
    <property type="match status" value="1"/>
</dbReference>
<evidence type="ECO:0000259" key="10">
    <source>
        <dbReference type="PROSITE" id="PS50929"/>
    </source>
</evidence>
<keyword evidence="11" id="KW-0378">Hydrolase</keyword>
<dbReference type="InterPro" id="IPR039421">
    <property type="entry name" value="Type_1_exporter"/>
</dbReference>
<dbReference type="InterPro" id="IPR003593">
    <property type="entry name" value="AAA+_ATPase"/>
</dbReference>
<dbReference type="EC" id="3.6.3.-" evidence="11"/>
<dbReference type="RefSeq" id="WP_119059740.1">
    <property type="nucleotide sequence ID" value="NZ_UNSC01000007.1"/>
</dbReference>
<evidence type="ECO:0000313" key="11">
    <source>
        <dbReference type="EMBL" id="SZD74111.1"/>
    </source>
</evidence>
<evidence type="ECO:0000256" key="5">
    <source>
        <dbReference type="ARBA" id="ARBA00022840"/>
    </source>
</evidence>
<feature type="transmembrane region" description="Helical" evidence="8">
    <location>
        <begin position="25"/>
        <end position="43"/>
    </location>
</feature>
<dbReference type="GO" id="GO:0015421">
    <property type="term" value="F:ABC-type oligopeptide transporter activity"/>
    <property type="evidence" value="ECO:0007669"/>
    <property type="project" value="TreeGrafter"/>
</dbReference>
<feature type="domain" description="ABC transmembrane type-1" evidence="10">
    <location>
        <begin position="28"/>
        <end position="311"/>
    </location>
</feature>
<dbReference type="Proteomes" id="UP000262142">
    <property type="component" value="Unassembled WGS sequence"/>
</dbReference>
<comment type="subcellular location">
    <subcellularLocation>
        <location evidence="1">Cell membrane</location>
        <topology evidence="1">Multi-pass membrane protein</topology>
    </subcellularLocation>
</comment>
<dbReference type="OrthoDB" id="9780296at2"/>
<evidence type="ECO:0000259" key="9">
    <source>
        <dbReference type="PROSITE" id="PS50893"/>
    </source>
</evidence>
<dbReference type="FunFam" id="3.40.50.300:FF:000287">
    <property type="entry name" value="Multidrug ABC transporter ATP-binding protein"/>
    <property type="match status" value="1"/>
</dbReference>
<keyword evidence="2" id="KW-0813">Transport</keyword>
<accession>A0A383U4N3</accession>
<feature type="transmembrane region" description="Helical" evidence="8">
    <location>
        <begin position="275"/>
        <end position="296"/>
    </location>
</feature>
<dbReference type="Gene3D" id="3.40.50.300">
    <property type="entry name" value="P-loop containing nucleotide triphosphate hydrolases"/>
    <property type="match status" value="1"/>
</dbReference>
<evidence type="ECO:0000256" key="7">
    <source>
        <dbReference type="ARBA" id="ARBA00023136"/>
    </source>
</evidence>